<dbReference type="Pfam" id="PF07690">
    <property type="entry name" value="MFS_1"/>
    <property type="match status" value="1"/>
</dbReference>
<reference evidence="7 8" key="1">
    <citation type="submission" date="2016-10" db="EMBL/GenBank/DDBJ databases">
        <authorList>
            <person name="de Groot N.N."/>
        </authorList>
    </citation>
    <scope>NUCLEOTIDE SEQUENCE [LARGE SCALE GENOMIC DNA]</scope>
    <source>
        <strain evidence="7 8">DSM 9179</strain>
    </source>
</reference>
<proteinExistence type="predicted"/>
<feature type="transmembrane region" description="Helical" evidence="6">
    <location>
        <begin position="288"/>
        <end position="308"/>
    </location>
</feature>
<dbReference type="GO" id="GO:0022857">
    <property type="term" value="F:transmembrane transporter activity"/>
    <property type="evidence" value="ECO:0007669"/>
    <property type="project" value="InterPro"/>
</dbReference>
<dbReference type="SUPFAM" id="SSF103473">
    <property type="entry name" value="MFS general substrate transporter"/>
    <property type="match status" value="1"/>
</dbReference>
<gene>
    <name evidence="7" type="ORF">SAMN05421659_101374</name>
</gene>
<dbReference type="STRING" id="99656.SAMN05421659_101374"/>
<dbReference type="CDD" id="cd06173">
    <property type="entry name" value="MFS_MefA_like"/>
    <property type="match status" value="1"/>
</dbReference>
<evidence type="ECO:0000313" key="7">
    <source>
        <dbReference type="EMBL" id="SEV85637.1"/>
    </source>
</evidence>
<accession>A0A1I0MB00</accession>
<feature type="transmembrane region" description="Helical" evidence="6">
    <location>
        <begin position="343"/>
        <end position="362"/>
    </location>
</feature>
<feature type="transmembrane region" description="Helical" evidence="6">
    <location>
        <begin position="109"/>
        <end position="126"/>
    </location>
</feature>
<evidence type="ECO:0000256" key="4">
    <source>
        <dbReference type="ARBA" id="ARBA00022989"/>
    </source>
</evidence>
<organism evidence="7 8">
    <name type="scientific">[Clostridium] fimetarium</name>
    <dbReference type="NCBI Taxonomy" id="99656"/>
    <lineage>
        <taxon>Bacteria</taxon>
        <taxon>Bacillati</taxon>
        <taxon>Bacillota</taxon>
        <taxon>Clostridia</taxon>
        <taxon>Lachnospirales</taxon>
        <taxon>Lachnospiraceae</taxon>
    </lineage>
</organism>
<keyword evidence="2" id="KW-1003">Cell membrane</keyword>
<evidence type="ECO:0000256" key="1">
    <source>
        <dbReference type="ARBA" id="ARBA00004651"/>
    </source>
</evidence>
<dbReference type="PANTHER" id="PTHR23513:SF6">
    <property type="entry name" value="MAJOR FACILITATOR SUPERFAMILY ASSOCIATED DOMAIN-CONTAINING PROTEIN"/>
    <property type="match status" value="1"/>
</dbReference>
<feature type="transmembrane region" description="Helical" evidence="6">
    <location>
        <begin position="320"/>
        <end position="337"/>
    </location>
</feature>
<feature type="transmembrane region" description="Helical" evidence="6">
    <location>
        <begin position="20"/>
        <end position="44"/>
    </location>
</feature>
<feature type="transmembrane region" description="Helical" evidence="6">
    <location>
        <begin position="409"/>
        <end position="427"/>
    </location>
</feature>
<keyword evidence="4 6" id="KW-1133">Transmembrane helix</keyword>
<dbReference type="GO" id="GO:0005886">
    <property type="term" value="C:plasma membrane"/>
    <property type="evidence" value="ECO:0007669"/>
    <property type="project" value="UniProtKB-SubCell"/>
</dbReference>
<dbReference type="OrthoDB" id="9763297at2"/>
<sequence>MSKDMRRKTKNSVWTRDFTIISIGSFISMCGNTIISFALGLLVLDYTKSVFLFAIYMVAYTFPMIIMPVIAGPFIDRFSRRKVMYTLDFASALLFGMSALLLWNNFFSYPILIIGCLLLGSIDSIYKVSYDSFYPLLIKEGNYQKAYSIASTIETLTAFMIPVSAVLYNIIGIAPLFMINAVSFFVVAVAETQIKAREEYVEEVREVDRVEYREEREKVSVEYREEKHEVFTRARYIRDLKDGIMYLKEEKGLLAIAVYYFFSSVSGGASKVIELPFFKANYVSGEYIYMYVWGFALLGRMIGGALQYRMNILNQKKFKIAVLVYMIISIIGGIYLFFPLRIMMTMCFMIGFCGVISANIRVSSTQSYVPNQKKGRYNGAFRFLETSGILLGELLSGVMVNWINDRIVLLIFMGITFISAIVIMGTHKTKVEAIYNRTI</sequence>
<feature type="transmembrane region" description="Helical" evidence="6">
    <location>
        <begin position="253"/>
        <end position="273"/>
    </location>
</feature>
<feature type="transmembrane region" description="Helical" evidence="6">
    <location>
        <begin position="170"/>
        <end position="190"/>
    </location>
</feature>
<dbReference type="Gene3D" id="1.20.1250.20">
    <property type="entry name" value="MFS general substrate transporter like domains"/>
    <property type="match status" value="1"/>
</dbReference>
<comment type="subcellular location">
    <subcellularLocation>
        <location evidence="1">Cell membrane</location>
        <topology evidence="1">Multi-pass membrane protein</topology>
    </subcellularLocation>
</comment>
<dbReference type="Proteomes" id="UP000199701">
    <property type="component" value="Unassembled WGS sequence"/>
</dbReference>
<evidence type="ECO:0000256" key="2">
    <source>
        <dbReference type="ARBA" id="ARBA00022475"/>
    </source>
</evidence>
<evidence type="ECO:0000313" key="8">
    <source>
        <dbReference type="Proteomes" id="UP000199701"/>
    </source>
</evidence>
<name>A0A1I0MB00_9FIRM</name>
<dbReference type="InterPro" id="IPR011701">
    <property type="entry name" value="MFS"/>
</dbReference>
<evidence type="ECO:0000256" key="5">
    <source>
        <dbReference type="ARBA" id="ARBA00023136"/>
    </source>
</evidence>
<protein>
    <submittedName>
        <fullName evidence="7">MFS-type transporter involved in bile tolerance, Atg22 family</fullName>
    </submittedName>
</protein>
<feature type="transmembrane region" description="Helical" evidence="6">
    <location>
        <begin position="50"/>
        <end position="71"/>
    </location>
</feature>
<dbReference type="InterPro" id="IPR036259">
    <property type="entry name" value="MFS_trans_sf"/>
</dbReference>
<dbReference type="EMBL" id="FOJI01000001">
    <property type="protein sequence ID" value="SEV85637.1"/>
    <property type="molecule type" value="Genomic_DNA"/>
</dbReference>
<keyword evidence="8" id="KW-1185">Reference proteome</keyword>
<dbReference type="AlphaFoldDB" id="A0A1I0MB00"/>
<evidence type="ECO:0000256" key="3">
    <source>
        <dbReference type="ARBA" id="ARBA00022692"/>
    </source>
</evidence>
<evidence type="ECO:0000256" key="6">
    <source>
        <dbReference type="SAM" id="Phobius"/>
    </source>
</evidence>
<dbReference type="PANTHER" id="PTHR23513">
    <property type="entry name" value="INTEGRAL MEMBRANE EFFLUX PROTEIN-RELATED"/>
    <property type="match status" value="1"/>
</dbReference>
<feature type="transmembrane region" description="Helical" evidence="6">
    <location>
        <begin position="383"/>
        <end position="403"/>
    </location>
</feature>
<keyword evidence="3 6" id="KW-0812">Transmembrane</keyword>
<dbReference type="RefSeq" id="WP_092449975.1">
    <property type="nucleotide sequence ID" value="NZ_FOJI01000001.1"/>
</dbReference>
<keyword evidence="5 6" id="KW-0472">Membrane</keyword>